<dbReference type="CDD" id="cd07377">
    <property type="entry name" value="WHTH_GntR"/>
    <property type="match status" value="1"/>
</dbReference>
<dbReference type="PROSITE" id="PS50949">
    <property type="entry name" value="HTH_GNTR"/>
    <property type="match status" value="1"/>
</dbReference>
<keyword evidence="3" id="KW-0804">Transcription</keyword>
<dbReference type="Pfam" id="PF07729">
    <property type="entry name" value="FCD"/>
    <property type="match status" value="1"/>
</dbReference>
<dbReference type="SUPFAM" id="SSF48008">
    <property type="entry name" value="GntR ligand-binding domain-like"/>
    <property type="match status" value="1"/>
</dbReference>
<dbReference type="InterPro" id="IPR036390">
    <property type="entry name" value="WH_DNA-bd_sf"/>
</dbReference>
<dbReference type="InterPro" id="IPR036388">
    <property type="entry name" value="WH-like_DNA-bd_sf"/>
</dbReference>
<proteinExistence type="predicted"/>
<dbReference type="InterPro" id="IPR008920">
    <property type="entry name" value="TF_FadR/GntR_C"/>
</dbReference>
<feature type="domain" description="HTH gntR-type" evidence="4">
    <location>
        <begin position="27"/>
        <end position="97"/>
    </location>
</feature>
<dbReference type="Pfam" id="PF00392">
    <property type="entry name" value="GntR"/>
    <property type="match status" value="1"/>
</dbReference>
<evidence type="ECO:0000256" key="1">
    <source>
        <dbReference type="ARBA" id="ARBA00023015"/>
    </source>
</evidence>
<keyword evidence="2" id="KW-0238">DNA-binding</keyword>
<dbReference type="EMBL" id="JBHUCP010000019">
    <property type="protein sequence ID" value="MFD1532806.1"/>
    <property type="molecule type" value="Genomic_DNA"/>
</dbReference>
<dbReference type="InterPro" id="IPR011711">
    <property type="entry name" value="GntR_C"/>
</dbReference>
<dbReference type="PANTHER" id="PTHR43537">
    <property type="entry name" value="TRANSCRIPTIONAL REGULATOR, GNTR FAMILY"/>
    <property type="match status" value="1"/>
</dbReference>
<sequence length="254" mass="27254">MTTPGLPPSAAPGAGGKGDLLTRVSIGRISEVIVDQIRLLIRQGDLAAGDRLPSERELCERFGVSRVTVREALRVLEANGLVEIRVGARGGAFVTAPSSRLVGEGIADLITLSTLSAAEVTETRIVLELGIVPLVCERATEEDIAALYEICDRSAAALEDDDYPLSLSGEWHTRYAQAAHNGAVAMLVESLHDPLIMSLERARQAAPMHGRRGVDEHRALVGAIAARDVQRATELMRTHLERTAERVATAERGD</sequence>
<dbReference type="Gene3D" id="1.20.120.530">
    <property type="entry name" value="GntR ligand-binding domain-like"/>
    <property type="match status" value="1"/>
</dbReference>
<gene>
    <name evidence="5" type="ORF">ACFSCY_25610</name>
</gene>
<dbReference type="Gene3D" id="1.10.10.10">
    <property type="entry name" value="Winged helix-like DNA-binding domain superfamily/Winged helix DNA-binding domain"/>
    <property type="match status" value="1"/>
</dbReference>
<evidence type="ECO:0000313" key="5">
    <source>
        <dbReference type="EMBL" id="MFD1532806.1"/>
    </source>
</evidence>
<dbReference type="RefSeq" id="WP_343978623.1">
    <property type="nucleotide sequence ID" value="NZ_BAAAJG010000010.1"/>
</dbReference>
<comment type="caution">
    <text evidence="5">The sequence shown here is derived from an EMBL/GenBank/DDBJ whole genome shotgun (WGS) entry which is preliminary data.</text>
</comment>
<dbReference type="PANTHER" id="PTHR43537:SF5">
    <property type="entry name" value="UXU OPERON TRANSCRIPTIONAL REGULATOR"/>
    <property type="match status" value="1"/>
</dbReference>
<dbReference type="InterPro" id="IPR000524">
    <property type="entry name" value="Tscrpt_reg_HTH_GntR"/>
</dbReference>
<dbReference type="SUPFAM" id="SSF46785">
    <property type="entry name" value="Winged helix' DNA-binding domain"/>
    <property type="match status" value="1"/>
</dbReference>
<evidence type="ECO:0000313" key="6">
    <source>
        <dbReference type="Proteomes" id="UP001597145"/>
    </source>
</evidence>
<evidence type="ECO:0000256" key="3">
    <source>
        <dbReference type="ARBA" id="ARBA00023163"/>
    </source>
</evidence>
<keyword evidence="1" id="KW-0805">Transcription regulation</keyword>
<accession>A0ABW4FQN0</accession>
<keyword evidence="6" id="KW-1185">Reference proteome</keyword>
<dbReference type="SMART" id="SM00345">
    <property type="entry name" value="HTH_GNTR"/>
    <property type="match status" value="1"/>
</dbReference>
<dbReference type="PRINTS" id="PR00035">
    <property type="entry name" value="HTHGNTR"/>
</dbReference>
<organism evidence="5 6">
    <name type="scientific">Pseudonocardia aurantiaca</name>
    <dbReference type="NCBI Taxonomy" id="75290"/>
    <lineage>
        <taxon>Bacteria</taxon>
        <taxon>Bacillati</taxon>
        <taxon>Actinomycetota</taxon>
        <taxon>Actinomycetes</taxon>
        <taxon>Pseudonocardiales</taxon>
        <taxon>Pseudonocardiaceae</taxon>
        <taxon>Pseudonocardia</taxon>
    </lineage>
</organism>
<dbReference type="Proteomes" id="UP001597145">
    <property type="component" value="Unassembled WGS sequence"/>
</dbReference>
<evidence type="ECO:0000259" key="4">
    <source>
        <dbReference type="PROSITE" id="PS50949"/>
    </source>
</evidence>
<name>A0ABW4FQN0_9PSEU</name>
<protein>
    <submittedName>
        <fullName evidence="5">FadR/GntR family transcriptional regulator</fullName>
    </submittedName>
</protein>
<evidence type="ECO:0000256" key="2">
    <source>
        <dbReference type="ARBA" id="ARBA00023125"/>
    </source>
</evidence>
<dbReference type="SMART" id="SM00895">
    <property type="entry name" value="FCD"/>
    <property type="match status" value="1"/>
</dbReference>
<reference evidence="6" key="1">
    <citation type="journal article" date="2019" name="Int. J. Syst. Evol. Microbiol.">
        <title>The Global Catalogue of Microorganisms (GCM) 10K type strain sequencing project: providing services to taxonomists for standard genome sequencing and annotation.</title>
        <authorList>
            <consortium name="The Broad Institute Genomics Platform"/>
            <consortium name="The Broad Institute Genome Sequencing Center for Infectious Disease"/>
            <person name="Wu L."/>
            <person name="Ma J."/>
        </authorList>
    </citation>
    <scope>NUCLEOTIDE SEQUENCE [LARGE SCALE GENOMIC DNA]</scope>
    <source>
        <strain evidence="6">JCM 12165</strain>
    </source>
</reference>